<reference evidence="5 6" key="1">
    <citation type="journal article" date="2020" name="ISME J.">
        <title>Comparative genomics reveals insights into cyanobacterial evolution and habitat adaptation.</title>
        <authorList>
            <person name="Chen M.Y."/>
            <person name="Teng W.K."/>
            <person name="Zhao L."/>
            <person name="Hu C.X."/>
            <person name="Zhou Y.K."/>
            <person name="Han B.P."/>
            <person name="Song L.R."/>
            <person name="Shu W.S."/>
        </authorList>
    </citation>
    <scope>NUCLEOTIDE SEQUENCE [LARGE SCALE GENOMIC DNA]</scope>
    <source>
        <strain evidence="5 6">FACHB-288</strain>
    </source>
</reference>
<feature type="transmembrane region" description="Helical" evidence="3">
    <location>
        <begin position="131"/>
        <end position="151"/>
    </location>
</feature>
<evidence type="ECO:0000256" key="1">
    <source>
        <dbReference type="ARBA" id="ARBA00022801"/>
    </source>
</evidence>
<dbReference type="SUPFAM" id="SSF51055">
    <property type="entry name" value="Carbohydrate binding domain"/>
    <property type="match status" value="1"/>
</dbReference>
<evidence type="ECO:0000313" key="5">
    <source>
        <dbReference type="EMBL" id="MBD2199393.1"/>
    </source>
</evidence>
<dbReference type="Pfam" id="PF02839">
    <property type="entry name" value="CBM_5_12"/>
    <property type="match status" value="1"/>
</dbReference>
<accession>A0ABR8AHG8</accession>
<gene>
    <name evidence="5" type="ORF">H6G24_28590</name>
</gene>
<evidence type="ECO:0000256" key="3">
    <source>
        <dbReference type="SAM" id="Phobius"/>
    </source>
</evidence>
<keyword evidence="3" id="KW-0812">Transmembrane</keyword>
<sequence length="162" mass="18589">MLSLSTIAVNWKNRADLKVLFKNKSRLSETQFADLIDSTLNKKEDKFSGVWQEGRTYSPGDVVYYQGVLWEVQGKTEICAKPNEPPGTGSNWKSYVKDLEQKVNKLEQNLTTLNTAFTEYKQQMELRLDKLLKYITLLSLGVAIALLWLVIESIYQLFKFAA</sequence>
<keyword evidence="1" id="KW-0378">Hydrolase</keyword>
<dbReference type="InterPro" id="IPR003610">
    <property type="entry name" value="CBM5/12"/>
</dbReference>
<dbReference type="EMBL" id="JACJQH010000058">
    <property type="protein sequence ID" value="MBD2199393.1"/>
    <property type="molecule type" value="Genomic_DNA"/>
</dbReference>
<comment type="caution">
    <text evidence="5">The sequence shown here is derived from an EMBL/GenBank/DDBJ whole genome shotgun (WGS) entry which is preliminary data.</text>
</comment>
<protein>
    <submittedName>
        <fullName evidence="5">Carbohydrate-binding protein</fullName>
    </submittedName>
</protein>
<keyword evidence="2" id="KW-0175">Coiled coil</keyword>
<keyword evidence="3" id="KW-1133">Transmembrane helix</keyword>
<feature type="domain" description="Chitin-binding type-3" evidence="4">
    <location>
        <begin position="51"/>
        <end position="93"/>
    </location>
</feature>
<dbReference type="Proteomes" id="UP000658514">
    <property type="component" value="Unassembled WGS sequence"/>
</dbReference>
<organism evidence="5 6">
    <name type="scientific">Calothrix parietina FACHB-288</name>
    <dbReference type="NCBI Taxonomy" id="2692896"/>
    <lineage>
        <taxon>Bacteria</taxon>
        <taxon>Bacillati</taxon>
        <taxon>Cyanobacteriota</taxon>
        <taxon>Cyanophyceae</taxon>
        <taxon>Nostocales</taxon>
        <taxon>Calotrichaceae</taxon>
        <taxon>Calothrix</taxon>
    </lineage>
</organism>
<evidence type="ECO:0000259" key="4">
    <source>
        <dbReference type="Pfam" id="PF02839"/>
    </source>
</evidence>
<name>A0ABR8AHG8_9CYAN</name>
<keyword evidence="6" id="KW-1185">Reference proteome</keyword>
<proteinExistence type="predicted"/>
<dbReference type="InterPro" id="IPR036573">
    <property type="entry name" value="CBM_sf_5/12"/>
</dbReference>
<feature type="coiled-coil region" evidence="2">
    <location>
        <begin position="89"/>
        <end position="123"/>
    </location>
</feature>
<dbReference type="Gene3D" id="2.10.10.20">
    <property type="entry name" value="Carbohydrate-binding module superfamily 5/12"/>
    <property type="match status" value="1"/>
</dbReference>
<evidence type="ECO:0000313" key="6">
    <source>
        <dbReference type="Proteomes" id="UP000658514"/>
    </source>
</evidence>
<evidence type="ECO:0000256" key="2">
    <source>
        <dbReference type="SAM" id="Coils"/>
    </source>
</evidence>
<dbReference type="RefSeq" id="WP_190548623.1">
    <property type="nucleotide sequence ID" value="NZ_CAWPNO010000093.1"/>
</dbReference>
<keyword evidence="3" id="KW-0472">Membrane</keyword>